<reference evidence="1" key="1">
    <citation type="journal article" date="2015" name="Nature">
        <title>Complex archaea that bridge the gap between prokaryotes and eukaryotes.</title>
        <authorList>
            <person name="Spang A."/>
            <person name="Saw J.H."/>
            <person name="Jorgensen S.L."/>
            <person name="Zaremba-Niedzwiedzka K."/>
            <person name="Martijn J."/>
            <person name="Lind A.E."/>
            <person name="van Eijk R."/>
            <person name="Schleper C."/>
            <person name="Guy L."/>
            <person name="Ettema T.J."/>
        </authorList>
    </citation>
    <scope>NUCLEOTIDE SEQUENCE</scope>
</reference>
<protein>
    <submittedName>
        <fullName evidence="1">Uncharacterized protein</fullName>
    </submittedName>
</protein>
<sequence>MKTINVEKVHSKKIEYNDKNTGEAKSFIKYAAACEKVWYELKGFGKDQVKEGDTISGEYSTQDWESNGKTGTNHILALVDKTTADILRRVEDIEHSVAALMITDKTQPDE</sequence>
<accession>A0A0F9AE48</accession>
<dbReference type="AlphaFoldDB" id="A0A0F9AE48"/>
<proteinExistence type="predicted"/>
<gene>
    <name evidence="1" type="ORF">LCGC14_2923590</name>
</gene>
<name>A0A0F9AE48_9ZZZZ</name>
<comment type="caution">
    <text evidence="1">The sequence shown here is derived from an EMBL/GenBank/DDBJ whole genome shotgun (WGS) entry which is preliminary data.</text>
</comment>
<feature type="non-terminal residue" evidence="1">
    <location>
        <position position="110"/>
    </location>
</feature>
<organism evidence="1">
    <name type="scientific">marine sediment metagenome</name>
    <dbReference type="NCBI Taxonomy" id="412755"/>
    <lineage>
        <taxon>unclassified sequences</taxon>
        <taxon>metagenomes</taxon>
        <taxon>ecological metagenomes</taxon>
    </lineage>
</organism>
<dbReference type="EMBL" id="LAZR01058174">
    <property type="protein sequence ID" value="KKK70476.1"/>
    <property type="molecule type" value="Genomic_DNA"/>
</dbReference>
<evidence type="ECO:0000313" key="1">
    <source>
        <dbReference type="EMBL" id="KKK70476.1"/>
    </source>
</evidence>